<name>A0A7Y9GN33_9MICO</name>
<evidence type="ECO:0000313" key="1">
    <source>
        <dbReference type="EMBL" id="NYE19422.1"/>
    </source>
</evidence>
<dbReference type="Gene3D" id="3.50.30.50">
    <property type="entry name" value="Putative cyclase"/>
    <property type="match status" value="1"/>
</dbReference>
<dbReference type="EMBL" id="JACCBV010000001">
    <property type="protein sequence ID" value="NYE19422.1"/>
    <property type="molecule type" value="Genomic_DNA"/>
</dbReference>
<dbReference type="PANTHER" id="PTHR31118">
    <property type="entry name" value="CYCLASE-LIKE PROTEIN 2"/>
    <property type="match status" value="1"/>
</dbReference>
<dbReference type="AlphaFoldDB" id="A0A7Y9GN33"/>
<proteinExistence type="predicted"/>
<dbReference type="Pfam" id="PF04199">
    <property type="entry name" value="Cyclase"/>
    <property type="match status" value="1"/>
</dbReference>
<dbReference type="PANTHER" id="PTHR31118:SF32">
    <property type="entry name" value="KYNURENINE FORMAMIDASE"/>
    <property type="match status" value="1"/>
</dbReference>
<reference evidence="1 2" key="1">
    <citation type="submission" date="2020-07" db="EMBL/GenBank/DDBJ databases">
        <title>Sequencing the genomes of 1000 actinobacteria strains.</title>
        <authorList>
            <person name="Klenk H.-P."/>
        </authorList>
    </citation>
    <scope>NUCLEOTIDE SEQUENCE [LARGE SCALE GENOMIC DNA]</scope>
    <source>
        <strain evidence="1 2">DSM 24662</strain>
    </source>
</reference>
<protein>
    <submittedName>
        <fullName evidence="1">Kynurenine formamidase</fullName>
    </submittedName>
</protein>
<dbReference type="GO" id="GO:0004061">
    <property type="term" value="F:arylformamidase activity"/>
    <property type="evidence" value="ECO:0007669"/>
    <property type="project" value="InterPro"/>
</dbReference>
<organism evidence="1 2">
    <name type="scientific">Microbacterium immunditiarum</name>
    <dbReference type="NCBI Taxonomy" id="337480"/>
    <lineage>
        <taxon>Bacteria</taxon>
        <taxon>Bacillati</taxon>
        <taxon>Actinomycetota</taxon>
        <taxon>Actinomycetes</taxon>
        <taxon>Micrococcales</taxon>
        <taxon>Microbacteriaceae</taxon>
        <taxon>Microbacterium</taxon>
    </lineage>
</organism>
<sequence>MLRDLSHPIRDGMMVYPGDPSVSVRPALSLEADGVEVARIDMGSHTGTHVDAPAHTVAGGRTMASVSLDELVGEAVVLRLGSAAAGSSYGVGELTLDGGAVPDELPRIVIVDTGWAQWFGSERALQHPFMSASAARELWARGMRVLAVDTLSPDETGGSAFPIHDVVLGGDGLIVENVCGLEELPGRVEVGFFPLRLEGDGAPVRGVAF</sequence>
<dbReference type="InterPro" id="IPR007325">
    <property type="entry name" value="KFase/CYL"/>
</dbReference>
<dbReference type="Proteomes" id="UP000576969">
    <property type="component" value="Unassembled WGS sequence"/>
</dbReference>
<dbReference type="RefSeq" id="WP_179488757.1">
    <property type="nucleotide sequence ID" value="NZ_JACCBV010000001.1"/>
</dbReference>
<gene>
    <name evidence="1" type="ORF">BJ991_001450</name>
</gene>
<dbReference type="InterPro" id="IPR037175">
    <property type="entry name" value="KFase_sf"/>
</dbReference>
<dbReference type="GO" id="GO:0019441">
    <property type="term" value="P:L-tryptophan catabolic process to kynurenine"/>
    <property type="evidence" value="ECO:0007669"/>
    <property type="project" value="InterPro"/>
</dbReference>
<dbReference type="SUPFAM" id="SSF102198">
    <property type="entry name" value="Putative cyclase"/>
    <property type="match status" value="1"/>
</dbReference>
<evidence type="ECO:0000313" key="2">
    <source>
        <dbReference type="Proteomes" id="UP000576969"/>
    </source>
</evidence>
<comment type="caution">
    <text evidence="1">The sequence shown here is derived from an EMBL/GenBank/DDBJ whole genome shotgun (WGS) entry which is preliminary data.</text>
</comment>
<keyword evidence="2" id="KW-1185">Reference proteome</keyword>
<accession>A0A7Y9GN33</accession>